<dbReference type="Pfam" id="PF01545">
    <property type="entry name" value="Cation_efflux"/>
    <property type="match status" value="1"/>
</dbReference>
<feature type="transmembrane region" description="Helical" evidence="6">
    <location>
        <begin position="42"/>
        <end position="61"/>
    </location>
</feature>
<dbReference type="SUPFAM" id="SSF161111">
    <property type="entry name" value="Cation efflux protein transmembrane domain-like"/>
    <property type="match status" value="1"/>
</dbReference>
<evidence type="ECO:0000256" key="1">
    <source>
        <dbReference type="ARBA" id="ARBA00004141"/>
    </source>
</evidence>
<comment type="caution">
    <text evidence="8">The sequence shown here is derived from an EMBL/GenBank/DDBJ whole genome shotgun (WGS) entry which is preliminary data.</text>
</comment>
<dbReference type="Proteomes" id="UP000715781">
    <property type="component" value="Unassembled WGS sequence"/>
</dbReference>
<evidence type="ECO:0000259" key="7">
    <source>
        <dbReference type="Pfam" id="PF01545"/>
    </source>
</evidence>
<evidence type="ECO:0000256" key="3">
    <source>
        <dbReference type="ARBA" id="ARBA00022692"/>
    </source>
</evidence>
<comment type="subcellular location">
    <subcellularLocation>
        <location evidence="1">Membrane</location>
        <topology evidence="1">Multi-pass membrane protein</topology>
    </subcellularLocation>
</comment>
<reference evidence="8" key="2">
    <citation type="journal article" date="2022" name="Microbiol. Resour. Announc.">
        <title>Metagenome Sequencing to Explore Phylogenomics of Terrestrial Cyanobacteria.</title>
        <authorList>
            <person name="Ward R.D."/>
            <person name="Stajich J.E."/>
            <person name="Johansen J.R."/>
            <person name="Huntemann M."/>
            <person name="Clum A."/>
            <person name="Foster B."/>
            <person name="Foster B."/>
            <person name="Roux S."/>
            <person name="Palaniappan K."/>
            <person name="Varghese N."/>
            <person name="Mukherjee S."/>
            <person name="Reddy T.B.K."/>
            <person name="Daum C."/>
            <person name="Copeland A."/>
            <person name="Chen I.A."/>
            <person name="Ivanova N.N."/>
            <person name="Kyrpides N.C."/>
            <person name="Shapiro N."/>
            <person name="Eloe-Fadrosh E.A."/>
            <person name="Pietrasiak N."/>
        </authorList>
    </citation>
    <scope>NUCLEOTIDE SEQUENCE</scope>
    <source>
        <strain evidence="8">JT2-VF2</strain>
    </source>
</reference>
<dbReference type="GO" id="GO:0005886">
    <property type="term" value="C:plasma membrane"/>
    <property type="evidence" value="ECO:0007669"/>
    <property type="project" value="TreeGrafter"/>
</dbReference>
<keyword evidence="3 6" id="KW-0812">Transmembrane</keyword>
<proteinExistence type="predicted"/>
<feature type="transmembrane region" description="Helical" evidence="6">
    <location>
        <begin position="178"/>
        <end position="197"/>
    </location>
</feature>
<dbReference type="GO" id="GO:0006882">
    <property type="term" value="P:intracellular zinc ion homeostasis"/>
    <property type="evidence" value="ECO:0007669"/>
    <property type="project" value="TreeGrafter"/>
</dbReference>
<feature type="domain" description="Cation efflux protein transmembrane" evidence="7">
    <location>
        <begin position="12"/>
        <end position="212"/>
    </location>
</feature>
<dbReference type="PANTHER" id="PTHR43840:SF15">
    <property type="entry name" value="MITOCHONDRIAL METAL TRANSPORTER 1-RELATED"/>
    <property type="match status" value="1"/>
</dbReference>
<dbReference type="EMBL" id="JAHHHN010000008">
    <property type="protein sequence ID" value="MBW4562563.1"/>
    <property type="molecule type" value="Genomic_DNA"/>
</dbReference>
<dbReference type="InterPro" id="IPR027469">
    <property type="entry name" value="Cation_efflux_TMD_sf"/>
</dbReference>
<keyword evidence="2" id="KW-0813">Transport</keyword>
<keyword evidence="5 6" id="KW-0472">Membrane</keyword>
<evidence type="ECO:0000256" key="5">
    <source>
        <dbReference type="ARBA" id="ARBA00023136"/>
    </source>
</evidence>
<dbReference type="Gene3D" id="1.20.1510.10">
    <property type="entry name" value="Cation efflux protein transmembrane domain"/>
    <property type="match status" value="1"/>
</dbReference>
<name>A0A951UGN6_9NOST</name>
<feature type="transmembrane region" description="Helical" evidence="6">
    <location>
        <begin position="110"/>
        <end position="132"/>
    </location>
</feature>
<organism evidence="8 9">
    <name type="scientific">Mojavia pulchra JT2-VF2</name>
    <dbReference type="NCBI Taxonomy" id="287848"/>
    <lineage>
        <taxon>Bacteria</taxon>
        <taxon>Bacillati</taxon>
        <taxon>Cyanobacteriota</taxon>
        <taxon>Cyanophyceae</taxon>
        <taxon>Nostocales</taxon>
        <taxon>Nostocaceae</taxon>
    </lineage>
</organism>
<dbReference type="PANTHER" id="PTHR43840">
    <property type="entry name" value="MITOCHONDRIAL METAL TRANSPORTER 1-RELATED"/>
    <property type="match status" value="1"/>
</dbReference>
<feature type="transmembrane region" description="Helical" evidence="6">
    <location>
        <begin position="12"/>
        <end position="36"/>
    </location>
</feature>
<evidence type="ECO:0000313" key="8">
    <source>
        <dbReference type="EMBL" id="MBW4562563.1"/>
    </source>
</evidence>
<accession>A0A951UGN6</accession>
<reference evidence="8" key="1">
    <citation type="submission" date="2021-05" db="EMBL/GenBank/DDBJ databases">
        <authorList>
            <person name="Pietrasiak N."/>
            <person name="Ward R."/>
            <person name="Stajich J.E."/>
            <person name="Kurbessoian T."/>
        </authorList>
    </citation>
    <scope>NUCLEOTIDE SEQUENCE</scope>
    <source>
        <strain evidence="8">JT2-VF2</strain>
    </source>
</reference>
<dbReference type="InterPro" id="IPR058533">
    <property type="entry name" value="Cation_efflux_TM"/>
</dbReference>
<dbReference type="AlphaFoldDB" id="A0A951UGN6"/>
<sequence length="308" mass="33631">MNSSRLEQRGIYLSVGGALIMAILGISFGLAIQSAAVMLDGFFNVISFLMGLATLWISRLLKRPEGKKFQFGYTGFTPLLNLCKGLLVVGLSMFAFTSAVAALLHGGRALNAGAAVIYAAIAASGCLLIAIIQNIIARKTGSPIVSVDSKNWMINGLISLSVGVVFSIVALIKNTSFAWFVPYADPTIVTILVLLSFPIPAKIVLESLNQLLLGAPNLELQKRINQLLDVATTKLPCTKRYLRMTLVGQAMYLHLYWLLPNDHKLTSIEAVDAMRHDITGIVKQEFPNVTLDIIFTQDEQWFAMMNPE</sequence>
<evidence type="ECO:0000256" key="6">
    <source>
        <dbReference type="SAM" id="Phobius"/>
    </source>
</evidence>
<feature type="transmembrane region" description="Helical" evidence="6">
    <location>
        <begin position="82"/>
        <end position="104"/>
    </location>
</feature>
<keyword evidence="4 6" id="KW-1133">Transmembrane helix</keyword>
<evidence type="ECO:0000256" key="4">
    <source>
        <dbReference type="ARBA" id="ARBA00022989"/>
    </source>
</evidence>
<evidence type="ECO:0000256" key="2">
    <source>
        <dbReference type="ARBA" id="ARBA00022448"/>
    </source>
</evidence>
<dbReference type="GO" id="GO:0015086">
    <property type="term" value="F:cadmium ion transmembrane transporter activity"/>
    <property type="evidence" value="ECO:0007669"/>
    <property type="project" value="TreeGrafter"/>
</dbReference>
<dbReference type="InterPro" id="IPR050291">
    <property type="entry name" value="CDF_Transporter"/>
</dbReference>
<dbReference type="GO" id="GO:0015093">
    <property type="term" value="F:ferrous iron transmembrane transporter activity"/>
    <property type="evidence" value="ECO:0007669"/>
    <property type="project" value="TreeGrafter"/>
</dbReference>
<protein>
    <submittedName>
        <fullName evidence="8">Cation transporter</fullName>
    </submittedName>
</protein>
<gene>
    <name evidence="8" type="ORF">KME32_15710</name>
</gene>
<feature type="transmembrane region" description="Helical" evidence="6">
    <location>
        <begin position="152"/>
        <end position="172"/>
    </location>
</feature>
<evidence type="ECO:0000313" key="9">
    <source>
        <dbReference type="Proteomes" id="UP000715781"/>
    </source>
</evidence>
<dbReference type="GO" id="GO:0015341">
    <property type="term" value="F:zinc efflux antiporter activity"/>
    <property type="evidence" value="ECO:0007669"/>
    <property type="project" value="TreeGrafter"/>
</dbReference>